<keyword evidence="2" id="KW-0614">Plasmid</keyword>
<evidence type="ECO:0000313" key="3">
    <source>
        <dbReference type="Proteomes" id="UP001622496"/>
    </source>
</evidence>
<reference evidence="2 3" key="1">
    <citation type="submission" date="2022-10" db="EMBL/GenBank/DDBJ databases">
        <title>The complete genomes of actinobacterial strains from the NBC collection.</title>
        <authorList>
            <person name="Joergensen T.S."/>
            <person name="Alvarez Arevalo M."/>
            <person name="Sterndorff E.B."/>
            <person name="Faurdal D."/>
            <person name="Vuksanovic O."/>
            <person name="Mourched A.-S."/>
            <person name="Charusanti P."/>
            <person name="Shaw S."/>
            <person name="Blin K."/>
            <person name="Weber T."/>
        </authorList>
    </citation>
    <scope>NUCLEOTIDE SEQUENCE [LARGE SCALE GENOMIC DNA]</scope>
    <source>
        <strain evidence="2 3">NBC_00185</strain>
        <plasmid evidence="2 3">unnamed1</plasmid>
    </source>
</reference>
<dbReference type="EMBL" id="CP108136">
    <property type="protein sequence ID" value="WTP70477.1"/>
    <property type="molecule type" value="Genomic_DNA"/>
</dbReference>
<gene>
    <name evidence="2" type="ORF">OG560_34030</name>
</gene>
<accession>A0ABZ1KIV2</accession>
<protein>
    <submittedName>
        <fullName evidence="2">Uncharacterized protein</fullName>
    </submittedName>
</protein>
<proteinExistence type="predicted"/>
<organism evidence="2 3">
    <name type="scientific">[Kitasatospora] papulosa</name>
    <dbReference type="NCBI Taxonomy" id="1464011"/>
    <lineage>
        <taxon>Bacteria</taxon>
        <taxon>Bacillati</taxon>
        <taxon>Actinomycetota</taxon>
        <taxon>Actinomycetes</taxon>
        <taxon>Kitasatosporales</taxon>
        <taxon>Streptomycetaceae</taxon>
        <taxon>Streptomyces</taxon>
    </lineage>
</organism>
<feature type="compositionally biased region" description="Low complexity" evidence="1">
    <location>
        <begin position="31"/>
        <end position="46"/>
    </location>
</feature>
<evidence type="ECO:0000256" key="1">
    <source>
        <dbReference type="SAM" id="MobiDB-lite"/>
    </source>
</evidence>
<sequence length="211" mass="23081">MSILMGQSRPDAMVSDLLHEPPAPAVMPSPTRTHAVRASAARARSTTVHDQRQRAAQPQREYRLTDAQKQRLADMQEERELAGVRAWNRRPYGDRTDQELTRLIANGPVDARREDRAAAAAEESERALLQEIAEAEAGGTSLGQIEVAPIYVLLDQADEHLAAARVEQAREQAPPRSPRPPTNTFGSSGPLTARAASRCAWRAPPARSTPS</sequence>
<feature type="region of interest" description="Disordered" evidence="1">
    <location>
        <begin position="163"/>
        <end position="211"/>
    </location>
</feature>
<geneLocation type="plasmid" evidence="2 3">
    <name>unnamed1</name>
</geneLocation>
<keyword evidence="3" id="KW-1185">Reference proteome</keyword>
<feature type="region of interest" description="Disordered" evidence="1">
    <location>
        <begin position="1"/>
        <end position="64"/>
    </location>
</feature>
<evidence type="ECO:0000313" key="2">
    <source>
        <dbReference type="EMBL" id="WTP70477.1"/>
    </source>
</evidence>
<name>A0ABZ1KIV2_9ACTN</name>
<dbReference type="Proteomes" id="UP001622496">
    <property type="component" value="Plasmid unnamed1"/>
</dbReference>
<dbReference type="RefSeq" id="WP_158687144.1">
    <property type="nucleotide sequence ID" value="NZ_CP108136.1"/>
</dbReference>